<gene>
    <name evidence="1" type="ORF">EPI10_006415</name>
</gene>
<accession>A0A5B6WSQ1</accession>
<organism evidence="1 2">
    <name type="scientific">Gossypium australe</name>
    <dbReference type="NCBI Taxonomy" id="47621"/>
    <lineage>
        <taxon>Eukaryota</taxon>
        <taxon>Viridiplantae</taxon>
        <taxon>Streptophyta</taxon>
        <taxon>Embryophyta</taxon>
        <taxon>Tracheophyta</taxon>
        <taxon>Spermatophyta</taxon>
        <taxon>Magnoliopsida</taxon>
        <taxon>eudicotyledons</taxon>
        <taxon>Gunneridae</taxon>
        <taxon>Pentapetalae</taxon>
        <taxon>rosids</taxon>
        <taxon>malvids</taxon>
        <taxon>Malvales</taxon>
        <taxon>Malvaceae</taxon>
        <taxon>Malvoideae</taxon>
        <taxon>Gossypium</taxon>
    </lineage>
</organism>
<sequence length="74" mass="8483">MRYKSLCQNGEHQVLLGLVQPILIAEWKWEHVTMDFVSGLPLTPKKKDSIWVLRQVTESSGHETELQYSSPSSN</sequence>
<dbReference type="EMBL" id="SMMG02000002">
    <property type="protein sequence ID" value="KAA3484326.1"/>
    <property type="molecule type" value="Genomic_DNA"/>
</dbReference>
<dbReference type="PANTHER" id="PTHR45835:SF99">
    <property type="entry name" value="CHROMO DOMAIN-CONTAINING PROTEIN-RELATED"/>
    <property type="match status" value="1"/>
</dbReference>
<dbReference type="PANTHER" id="PTHR45835">
    <property type="entry name" value="YALI0A06105P"/>
    <property type="match status" value="1"/>
</dbReference>
<comment type="caution">
    <text evidence="1">The sequence shown here is derived from an EMBL/GenBank/DDBJ whole genome shotgun (WGS) entry which is preliminary data.</text>
</comment>
<evidence type="ECO:0000313" key="2">
    <source>
        <dbReference type="Proteomes" id="UP000325315"/>
    </source>
</evidence>
<dbReference type="AlphaFoldDB" id="A0A5B6WSQ1"/>
<protein>
    <submittedName>
        <fullName evidence="1">Integrase</fullName>
    </submittedName>
</protein>
<dbReference type="OrthoDB" id="1938712at2759"/>
<proteinExistence type="predicted"/>
<name>A0A5B6WSQ1_9ROSI</name>
<evidence type="ECO:0000313" key="1">
    <source>
        <dbReference type="EMBL" id="KAA3484326.1"/>
    </source>
</evidence>
<dbReference type="Proteomes" id="UP000325315">
    <property type="component" value="Unassembled WGS sequence"/>
</dbReference>
<keyword evidence="2" id="KW-1185">Reference proteome</keyword>
<reference evidence="2" key="1">
    <citation type="journal article" date="2019" name="Plant Biotechnol. J.">
        <title>Genome sequencing of the Australian wild diploid species Gossypium australe highlights disease resistance and delayed gland morphogenesis.</title>
        <authorList>
            <person name="Cai Y."/>
            <person name="Cai X."/>
            <person name="Wang Q."/>
            <person name="Wang P."/>
            <person name="Zhang Y."/>
            <person name="Cai C."/>
            <person name="Xu Y."/>
            <person name="Wang K."/>
            <person name="Zhou Z."/>
            <person name="Wang C."/>
            <person name="Geng S."/>
            <person name="Li B."/>
            <person name="Dong Q."/>
            <person name="Hou Y."/>
            <person name="Wang H."/>
            <person name="Ai P."/>
            <person name="Liu Z."/>
            <person name="Yi F."/>
            <person name="Sun M."/>
            <person name="An G."/>
            <person name="Cheng J."/>
            <person name="Zhang Y."/>
            <person name="Shi Q."/>
            <person name="Xie Y."/>
            <person name="Shi X."/>
            <person name="Chang Y."/>
            <person name="Huang F."/>
            <person name="Chen Y."/>
            <person name="Hong S."/>
            <person name="Mi L."/>
            <person name="Sun Q."/>
            <person name="Zhang L."/>
            <person name="Zhou B."/>
            <person name="Peng R."/>
            <person name="Zhang X."/>
            <person name="Liu F."/>
        </authorList>
    </citation>
    <scope>NUCLEOTIDE SEQUENCE [LARGE SCALE GENOMIC DNA]</scope>
    <source>
        <strain evidence="2">cv. PA1801</strain>
    </source>
</reference>